<organism evidence="6 7">
    <name type="scientific">Lottia gigantea</name>
    <name type="common">Giant owl limpet</name>
    <dbReference type="NCBI Taxonomy" id="225164"/>
    <lineage>
        <taxon>Eukaryota</taxon>
        <taxon>Metazoa</taxon>
        <taxon>Spiralia</taxon>
        <taxon>Lophotrochozoa</taxon>
        <taxon>Mollusca</taxon>
        <taxon>Gastropoda</taxon>
        <taxon>Patellogastropoda</taxon>
        <taxon>Lottioidea</taxon>
        <taxon>Lottiidae</taxon>
        <taxon>Lottia</taxon>
    </lineage>
</organism>
<sequence length="529" mass="60231">MANIEVVRTHEEEEVFEALAELNLSSVSTQTADLDQTVRLALGSTAHTPRLLTPSPRNQSTPRISGTTVQLNRTDFISPRAGFDPPQDEVCPQSKPAVYFTQAIVNVTQSPYATPKRHTGVIGHAHQRNNNLLMIVPGYETERVLKPERILAPLNTYRLKPISERVKKTGLSIRESGTVCIELFQPRNNIEVLVESLEVSSDGQEITVMQYKNTTDRGNYISSPRSYKRKVFTLDCLPQKFHKKYEYARRFVNLVKSKTPKIIMYNKQAKCMLMENFPDPCFMAKFYNGKTYLSTWRGTQLLNENEGKGLSIASPRLRNHTDEDDYSLMKFAKKCHKQCLQLEGLIKSSVDESKQSEEMFPVILGRRRAKIEHQNNQTNSTFVIEDDRGFSDDDTSMDNINNINHDIDDINNIDYDIDDINNIDYENDTNNDNALHIDDLNDIEHDKKTTVIQTEIPDIGLATQLESGAIWIQFADNSHLGIQPSEDLFAFVDKNGVCKEYTLDGDLPDDVRKKLALIPNALDYLYDNN</sequence>
<evidence type="ECO:0000259" key="5">
    <source>
        <dbReference type="PROSITE" id="PS51985"/>
    </source>
</evidence>
<dbReference type="GeneID" id="20248333"/>
<evidence type="ECO:0000256" key="2">
    <source>
        <dbReference type="SAM" id="MobiDB-lite"/>
    </source>
</evidence>
<reference evidence="6 7" key="1">
    <citation type="journal article" date="2013" name="Nature">
        <title>Insights into bilaterian evolution from three spiralian genomes.</title>
        <authorList>
            <person name="Simakov O."/>
            <person name="Marletaz F."/>
            <person name="Cho S.J."/>
            <person name="Edsinger-Gonzales E."/>
            <person name="Havlak P."/>
            <person name="Hellsten U."/>
            <person name="Kuo D.H."/>
            <person name="Larsson T."/>
            <person name="Lv J."/>
            <person name="Arendt D."/>
            <person name="Savage R."/>
            <person name="Osoegawa K."/>
            <person name="de Jong P."/>
            <person name="Grimwood J."/>
            <person name="Chapman J.A."/>
            <person name="Shapiro H."/>
            <person name="Aerts A."/>
            <person name="Otillar R.P."/>
            <person name="Terry A.Y."/>
            <person name="Boore J.L."/>
            <person name="Grigoriev I.V."/>
            <person name="Lindberg D.R."/>
            <person name="Seaver E.C."/>
            <person name="Weisblat D.A."/>
            <person name="Putnam N.H."/>
            <person name="Rokhsar D.S."/>
        </authorList>
    </citation>
    <scope>NUCLEOTIDE SEQUENCE [LARGE SCALE GENOMIC DNA]</scope>
</reference>
<accession>V4AX68</accession>
<dbReference type="SUPFAM" id="SSF82615">
    <property type="entry name" value="Polo-box domain"/>
    <property type="match status" value="1"/>
</dbReference>
<dbReference type="InterPro" id="IPR046437">
    <property type="entry name" value="Ser_Thr-PK_POLO_box_1_sf"/>
</dbReference>
<dbReference type="PROSITE" id="PS51985">
    <property type="entry name" value="CPB2"/>
    <property type="match status" value="1"/>
</dbReference>
<evidence type="ECO:0000256" key="1">
    <source>
        <dbReference type="ARBA" id="ARBA00022843"/>
    </source>
</evidence>
<evidence type="ECO:0000313" key="7">
    <source>
        <dbReference type="Proteomes" id="UP000030746"/>
    </source>
</evidence>
<dbReference type="Gene3D" id="3.30.1120.130">
    <property type="match status" value="1"/>
</dbReference>
<feature type="domain" description="POLO box" evidence="3">
    <location>
        <begin position="445"/>
        <end position="527"/>
    </location>
</feature>
<dbReference type="RefSeq" id="XP_009047321.1">
    <property type="nucleotide sequence ID" value="XM_009049073.1"/>
</dbReference>
<gene>
    <name evidence="6" type="ORF">LOTGIDRAFT_230563</name>
</gene>
<keyword evidence="7" id="KW-1185">Reference proteome</keyword>
<dbReference type="Pfam" id="PF00659">
    <property type="entry name" value="POLO_box"/>
    <property type="match status" value="1"/>
</dbReference>
<feature type="domain" description="Cryptic POLO box 1 (CPB1)" evidence="4">
    <location>
        <begin position="146"/>
        <end position="258"/>
    </location>
</feature>
<dbReference type="InterPro" id="IPR047108">
    <property type="entry name" value="Plk4-like_POLO_box_2_sf"/>
</dbReference>
<evidence type="ECO:0000259" key="4">
    <source>
        <dbReference type="PROSITE" id="PS51984"/>
    </source>
</evidence>
<proteinExistence type="predicted"/>
<evidence type="ECO:0000313" key="6">
    <source>
        <dbReference type="EMBL" id="ESP02163.1"/>
    </source>
</evidence>
<dbReference type="AlphaFoldDB" id="V4AX68"/>
<feature type="compositionally biased region" description="Polar residues" evidence="2">
    <location>
        <begin position="55"/>
        <end position="65"/>
    </location>
</feature>
<dbReference type="OrthoDB" id="6092451at2759"/>
<dbReference type="CTD" id="20248333"/>
<dbReference type="EMBL" id="KB200329">
    <property type="protein sequence ID" value="ESP02163.1"/>
    <property type="molecule type" value="Genomic_DNA"/>
</dbReference>
<dbReference type="Gene3D" id="2.40.50.930">
    <property type="match status" value="1"/>
</dbReference>
<dbReference type="Pfam" id="PF18190">
    <property type="entry name" value="Plk4_PB1"/>
    <property type="match status" value="1"/>
</dbReference>
<dbReference type="InterPro" id="IPR000959">
    <property type="entry name" value="POLO_box_dom"/>
</dbReference>
<name>V4AX68_LOTGI</name>
<dbReference type="Proteomes" id="UP000030746">
    <property type="component" value="Unassembled WGS sequence"/>
</dbReference>
<dbReference type="PROSITE" id="PS50078">
    <property type="entry name" value="POLO_BOX"/>
    <property type="match status" value="1"/>
</dbReference>
<dbReference type="HOGENOM" id="CLU_639821_0_0_1"/>
<dbReference type="InterPro" id="IPR033698">
    <property type="entry name" value="POLO_box_Plk4_2"/>
</dbReference>
<feature type="region of interest" description="Disordered" evidence="2">
    <location>
        <begin position="45"/>
        <end position="65"/>
    </location>
</feature>
<dbReference type="Gene3D" id="3.30.1120.120">
    <property type="match status" value="1"/>
</dbReference>
<evidence type="ECO:0000259" key="3">
    <source>
        <dbReference type="PROSITE" id="PS50078"/>
    </source>
</evidence>
<dbReference type="Pfam" id="PF18409">
    <property type="entry name" value="Plk4_PB2"/>
    <property type="match status" value="1"/>
</dbReference>
<dbReference type="KEGG" id="lgi:LOTGIDRAFT_230563"/>
<keyword evidence="1" id="KW-0832">Ubl conjugation</keyword>
<feature type="domain" description="Cryptic POLO box 2 (CPB2)" evidence="5">
    <location>
        <begin position="259"/>
        <end position="374"/>
    </location>
</feature>
<dbReference type="InterPro" id="IPR033699">
    <property type="entry name" value="POLO_box_Plk4_1"/>
</dbReference>
<dbReference type="STRING" id="225164.V4AX68"/>
<protein>
    <submittedName>
        <fullName evidence="6">Uncharacterized protein</fullName>
    </submittedName>
</protein>
<dbReference type="PROSITE" id="PS51984">
    <property type="entry name" value="CPB1"/>
    <property type="match status" value="1"/>
</dbReference>